<accession>A0A5J4TMV3</accession>
<sequence length="216" mass="25174">MANRETKPHNGMKFMVYTRVEQDRNCYDYHKYALCLYQTKTERCTFDQRLTSQGINAIVHLQHDLVQFNKITQYYALDQQDDDQSESEDVDISSQEHDIERLLLRWAVKHGVSLSAIDCQEFRNLKDAIIQRSQKNSTDSKDCVFKIRSRKHYSKSAKQFGMEICNFILNYLRKSFATIAMDNSTKGHNQLTAITINNPSIPEFNSQFLDLAVNIS</sequence>
<proteinExistence type="predicted"/>
<dbReference type="AlphaFoldDB" id="A0A5J4TMV3"/>
<evidence type="ECO:0000313" key="1">
    <source>
        <dbReference type="EMBL" id="KAA6359866.1"/>
    </source>
</evidence>
<dbReference type="Proteomes" id="UP000324800">
    <property type="component" value="Unassembled WGS sequence"/>
</dbReference>
<organism evidence="1 2">
    <name type="scientific">Streblomastix strix</name>
    <dbReference type="NCBI Taxonomy" id="222440"/>
    <lineage>
        <taxon>Eukaryota</taxon>
        <taxon>Metamonada</taxon>
        <taxon>Preaxostyla</taxon>
        <taxon>Oxymonadida</taxon>
        <taxon>Streblomastigidae</taxon>
        <taxon>Streblomastix</taxon>
    </lineage>
</organism>
<reference evidence="1 2" key="1">
    <citation type="submission" date="2019-03" db="EMBL/GenBank/DDBJ databases">
        <title>Single cell metagenomics reveals metabolic interactions within the superorganism composed of flagellate Streblomastix strix and complex community of Bacteroidetes bacteria on its surface.</title>
        <authorList>
            <person name="Treitli S.C."/>
            <person name="Kolisko M."/>
            <person name="Husnik F."/>
            <person name="Keeling P."/>
            <person name="Hampl V."/>
        </authorList>
    </citation>
    <scope>NUCLEOTIDE SEQUENCE [LARGE SCALE GENOMIC DNA]</scope>
    <source>
        <strain evidence="1">ST1C</strain>
    </source>
</reference>
<dbReference type="EMBL" id="SNRW01027770">
    <property type="protein sequence ID" value="KAA6359866.1"/>
    <property type="molecule type" value="Genomic_DNA"/>
</dbReference>
<evidence type="ECO:0000313" key="2">
    <source>
        <dbReference type="Proteomes" id="UP000324800"/>
    </source>
</evidence>
<comment type="caution">
    <text evidence="1">The sequence shown here is derived from an EMBL/GenBank/DDBJ whole genome shotgun (WGS) entry which is preliminary data.</text>
</comment>
<protein>
    <submittedName>
        <fullName evidence="1">Uncharacterized protein</fullName>
    </submittedName>
</protein>
<name>A0A5J4TMV3_9EUKA</name>
<feature type="non-terminal residue" evidence="1">
    <location>
        <position position="216"/>
    </location>
</feature>
<gene>
    <name evidence="1" type="ORF">EZS28_044607</name>
</gene>